<feature type="region of interest" description="Disordered" evidence="1">
    <location>
        <begin position="52"/>
        <end position="103"/>
    </location>
</feature>
<feature type="region of interest" description="Disordered" evidence="1">
    <location>
        <begin position="1"/>
        <end position="38"/>
    </location>
</feature>
<feature type="compositionally biased region" description="Basic and acidic residues" evidence="1">
    <location>
        <begin position="56"/>
        <end position="65"/>
    </location>
</feature>
<protein>
    <submittedName>
        <fullName evidence="2">Uncharacterized protein</fullName>
    </submittedName>
</protein>
<comment type="caution">
    <text evidence="2">The sequence shown here is derived from an EMBL/GenBank/DDBJ whole genome shotgun (WGS) entry which is preliminary data.</text>
</comment>
<evidence type="ECO:0000313" key="3">
    <source>
        <dbReference type="Proteomes" id="UP000654075"/>
    </source>
</evidence>
<feature type="compositionally biased region" description="Low complexity" evidence="1">
    <location>
        <begin position="143"/>
        <end position="158"/>
    </location>
</feature>
<feature type="compositionally biased region" description="Basic residues" evidence="1">
    <location>
        <begin position="86"/>
        <end position="97"/>
    </location>
</feature>
<evidence type="ECO:0000256" key="1">
    <source>
        <dbReference type="SAM" id="MobiDB-lite"/>
    </source>
</evidence>
<name>A0A813DAR1_POLGL</name>
<reference evidence="2" key="1">
    <citation type="submission" date="2021-02" db="EMBL/GenBank/DDBJ databases">
        <authorList>
            <person name="Dougan E. K."/>
            <person name="Rhodes N."/>
            <person name="Thang M."/>
            <person name="Chan C."/>
        </authorList>
    </citation>
    <scope>NUCLEOTIDE SEQUENCE</scope>
</reference>
<dbReference type="Proteomes" id="UP000654075">
    <property type="component" value="Unassembled WGS sequence"/>
</dbReference>
<dbReference type="EMBL" id="CAJNNV010000917">
    <property type="protein sequence ID" value="CAE8583875.1"/>
    <property type="molecule type" value="Genomic_DNA"/>
</dbReference>
<evidence type="ECO:0000313" key="2">
    <source>
        <dbReference type="EMBL" id="CAE8583875.1"/>
    </source>
</evidence>
<dbReference type="AlphaFoldDB" id="A0A813DAR1"/>
<feature type="compositionally biased region" description="Polar residues" evidence="1">
    <location>
        <begin position="72"/>
        <end position="81"/>
    </location>
</feature>
<sequence>IEQTAKTAGGTPRQAECAALKESPGMPQAACDSAPSAQRRVSISNIEILVEQDGTESEHLRDRSDCAPNALKQDSTGTVSEPQQKRSQRPRSRSGRSKSHEQKLQMFLAQAAHLAQEPRNPNFGGFNGALFEHHVKKLGDPNSETSSTSDSSILSMSL</sequence>
<keyword evidence="3" id="KW-1185">Reference proteome</keyword>
<feature type="non-terminal residue" evidence="2">
    <location>
        <position position="1"/>
    </location>
</feature>
<gene>
    <name evidence="2" type="ORF">PGLA1383_LOCUS2824</name>
</gene>
<organism evidence="2 3">
    <name type="scientific">Polarella glacialis</name>
    <name type="common">Dinoflagellate</name>
    <dbReference type="NCBI Taxonomy" id="89957"/>
    <lineage>
        <taxon>Eukaryota</taxon>
        <taxon>Sar</taxon>
        <taxon>Alveolata</taxon>
        <taxon>Dinophyceae</taxon>
        <taxon>Suessiales</taxon>
        <taxon>Suessiaceae</taxon>
        <taxon>Polarella</taxon>
    </lineage>
</organism>
<proteinExistence type="predicted"/>
<accession>A0A813DAR1</accession>
<feature type="region of interest" description="Disordered" evidence="1">
    <location>
        <begin position="137"/>
        <end position="158"/>
    </location>
</feature>